<comment type="caution">
    <text evidence="3">The sequence shown here is derived from an EMBL/GenBank/DDBJ whole genome shotgun (WGS) entry which is preliminary data.</text>
</comment>
<reference evidence="3 4" key="1">
    <citation type="journal article" date="2018" name="bioRxiv">
        <title>Evidence of independent acquisition and adaption of ultra-small bacteria to human hosts across the highly diverse yet reduced genomes of the phylum Saccharibacteria.</title>
        <authorList>
            <person name="McLean J.S."/>
            <person name="Bor B."/>
            <person name="To T.T."/>
            <person name="Liu Q."/>
            <person name="Kearns K.A."/>
            <person name="Solden L.M."/>
            <person name="Wrighton K.C."/>
            <person name="He X."/>
            <person name="Shi W."/>
        </authorList>
    </citation>
    <scope>NUCLEOTIDE SEQUENCE [LARGE SCALE GENOMIC DNA]</scope>
    <source>
        <strain evidence="3 4">TM7_KMM_G3_1_HOT_351</strain>
    </source>
</reference>
<keyword evidence="1" id="KW-0472">Membrane</keyword>
<organism evidence="3 4">
    <name type="scientific">Candidatus Nanosyncoccus nanoralicus</name>
    <dbReference type="NCBI Taxonomy" id="2171996"/>
    <lineage>
        <taxon>Bacteria</taxon>
        <taxon>Candidatus Saccharimonadota</taxon>
        <taxon>Candidatus Nanosyncoccalia</taxon>
        <taxon>Candidatus Nanosyncoccales</taxon>
        <taxon>Candidatus Nanosyncoccaceae</taxon>
        <taxon>Candidatus Nanosyncoccus</taxon>
    </lineage>
</organism>
<gene>
    <name evidence="3" type="ORF">G3KMM_00381</name>
</gene>
<evidence type="ECO:0000313" key="3">
    <source>
        <dbReference type="EMBL" id="RYC73492.1"/>
    </source>
</evidence>
<protein>
    <recommendedName>
        <fullName evidence="2">PEGA domain-containing protein</fullName>
    </recommendedName>
</protein>
<feature type="transmembrane region" description="Helical" evidence="1">
    <location>
        <begin position="12"/>
        <end position="36"/>
    </location>
</feature>
<reference evidence="3 4" key="2">
    <citation type="journal article" date="2020" name="Cell Rep.">
        <title>Acquisition and Adaptation of Ultra-small Parasitic Reduced Genome Bacteria to Mammalian Hosts.</title>
        <authorList>
            <person name="McLean J.S."/>
            <person name="Bor B."/>
            <person name="Kerns K.A."/>
            <person name="Liu Q."/>
            <person name="To T.T."/>
            <person name="Solden L."/>
            <person name="Hendrickson E.L."/>
            <person name="Wrighton K."/>
            <person name="Shi W."/>
            <person name="He X."/>
        </authorList>
    </citation>
    <scope>NUCLEOTIDE SEQUENCE [LARGE SCALE GENOMIC DNA]</scope>
    <source>
        <strain evidence="3 4">TM7_KMM_G3_1_HOT_351</strain>
    </source>
</reference>
<keyword evidence="1" id="KW-1133">Transmembrane helix</keyword>
<name>A0ABY0FLH1_9BACT</name>
<dbReference type="Pfam" id="PF08308">
    <property type="entry name" value="PEGA"/>
    <property type="match status" value="1"/>
</dbReference>
<sequence length="503" mass="56608">MDIEKRKRNKLIRVIFVDIIMSLAVVGLVFVLVAVVEGWRLGANLKLEQNGMAQIESLPTGAKVVIDGKQDFNETNISKLLSAGEHEITLWKEGFDSWTKKISITSGLLTRLKHPRLFKKERTTEEVASYQDLRFVYAAPDHRSLLVAKNNTTKWQYITALGADKVTTEEIDVKGVFAGTSDGKFPGEILQVTWNDTGEKVLMQVKNGETVEWGVLSLKKVSESVNLSQAILKYTEKGADKKPETTTEARVPEGKRILTQAVIGDATASRFIALIDGNLREIDTSMKTLSESYLKNIAKFRASGSQLIYLTNAEKDKRQVGIYRLGDKGGIDIEVIVRSKKDASIGLAISEFDSKKYLCVTVDDRLAVYRANEYPTYGNNDNSFEKISEEKLGFVPSELIKSGNGEFFIAKSDKKFMIYNLDLEELSYVEHQNSNIAWLDYYLMFDVVDGKMEVFDFDGANRRTILNQDVAAGFDAVINSNNRYMYYVTKTVDGYSLKRDKLI</sequence>
<evidence type="ECO:0000256" key="1">
    <source>
        <dbReference type="SAM" id="Phobius"/>
    </source>
</evidence>
<keyword evidence="4" id="KW-1185">Reference proteome</keyword>
<keyword evidence="1" id="KW-0812">Transmembrane</keyword>
<dbReference type="SUPFAM" id="SSF69322">
    <property type="entry name" value="Tricorn protease domain 2"/>
    <property type="match status" value="1"/>
</dbReference>
<dbReference type="InterPro" id="IPR013229">
    <property type="entry name" value="PEGA"/>
</dbReference>
<dbReference type="EMBL" id="PRLL01000011">
    <property type="protein sequence ID" value="RYC73492.1"/>
    <property type="molecule type" value="Genomic_DNA"/>
</dbReference>
<feature type="domain" description="PEGA" evidence="2">
    <location>
        <begin position="54"/>
        <end position="111"/>
    </location>
</feature>
<dbReference type="RefSeq" id="WP_129604844.1">
    <property type="nucleotide sequence ID" value="NZ_PRLL01000011.1"/>
</dbReference>
<evidence type="ECO:0000259" key="2">
    <source>
        <dbReference type="Pfam" id="PF08308"/>
    </source>
</evidence>
<dbReference type="Proteomes" id="UP001191004">
    <property type="component" value="Unassembled WGS sequence"/>
</dbReference>
<proteinExistence type="predicted"/>
<accession>A0ABY0FLH1</accession>
<evidence type="ECO:0000313" key="4">
    <source>
        <dbReference type="Proteomes" id="UP001191004"/>
    </source>
</evidence>